<feature type="region of interest" description="Disordered" evidence="1">
    <location>
        <begin position="1"/>
        <end position="21"/>
    </location>
</feature>
<dbReference type="OrthoDB" id="6584360at2759"/>
<comment type="caution">
    <text evidence="2">The sequence shown here is derived from an EMBL/GenBank/DDBJ whole genome shotgun (WGS) entry which is preliminary data.</text>
</comment>
<feature type="compositionally biased region" description="Polar residues" evidence="1">
    <location>
        <begin position="1"/>
        <end position="10"/>
    </location>
</feature>
<proteinExistence type="predicted"/>
<organism evidence="2 3">
    <name type="scientific">Ignelater luminosus</name>
    <name type="common">Cucubano</name>
    <name type="synonym">Pyrophorus luminosus</name>
    <dbReference type="NCBI Taxonomy" id="2038154"/>
    <lineage>
        <taxon>Eukaryota</taxon>
        <taxon>Metazoa</taxon>
        <taxon>Ecdysozoa</taxon>
        <taxon>Arthropoda</taxon>
        <taxon>Hexapoda</taxon>
        <taxon>Insecta</taxon>
        <taxon>Pterygota</taxon>
        <taxon>Neoptera</taxon>
        <taxon>Endopterygota</taxon>
        <taxon>Coleoptera</taxon>
        <taxon>Polyphaga</taxon>
        <taxon>Elateriformia</taxon>
        <taxon>Elateroidea</taxon>
        <taxon>Elateridae</taxon>
        <taxon>Agrypninae</taxon>
        <taxon>Pyrophorini</taxon>
        <taxon>Ignelater</taxon>
    </lineage>
</organism>
<name>A0A8K0CY16_IGNLU</name>
<keyword evidence="3" id="KW-1185">Reference proteome</keyword>
<evidence type="ECO:0000313" key="3">
    <source>
        <dbReference type="Proteomes" id="UP000801492"/>
    </source>
</evidence>
<gene>
    <name evidence="2" type="ORF">ILUMI_12498</name>
</gene>
<protein>
    <recommendedName>
        <fullName evidence="4">DDE-1 domain-containing protein</fullName>
    </recommendedName>
</protein>
<sequence length="73" mass="8000">MDETGVQTVPNKLPKHTAPIGKKEVNKSVSAGTYNTYPIVLTLDNHPSHMTYEAVSYTKANNIHMVSLPPPPQ</sequence>
<dbReference type="AlphaFoldDB" id="A0A8K0CY16"/>
<reference evidence="2" key="1">
    <citation type="submission" date="2019-08" db="EMBL/GenBank/DDBJ databases">
        <title>The genome of the North American firefly Photinus pyralis.</title>
        <authorList>
            <consortium name="Photinus pyralis genome working group"/>
            <person name="Fallon T.R."/>
            <person name="Sander Lower S.E."/>
            <person name="Weng J.-K."/>
        </authorList>
    </citation>
    <scope>NUCLEOTIDE SEQUENCE</scope>
    <source>
        <strain evidence="2">TRF0915ILg1</strain>
        <tissue evidence="2">Whole body</tissue>
    </source>
</reference>
<evidence type="ECO:0000313" key="2">
    <source>
        <dbReference type="EMBL" id="KAF2893676.1"/>
    </source>
</evidence>
<dbReference type="EMBL" id="VTPC01007766">
    <property type="protein sequence ID" value="KAF2893676.1"/>
    <property type="molecule type" value="Genomic_DNA"/>
</dbReference>
<evidence type="ECO:0000256" key="1">
    <source>
        <dbReference type="SAM" id="MobiDB-lite"/>
    </source>
</evidence>
<dbReference type="Proteomes" id="UP000801492">
    <property type="component" value="Unassembled WGS sequence"/>
</dbReference>
<evidence type="ECO:0008006" key="4">
    <source>
        <dbReference type="Google" id="ProtNLM"/>
    </source>
</evidence>
<accession>A0A8K0CY16</accession>